<dbReference type="OMA" id="SIQDPHT"/>
<dbReference type="PANTHER" id="PTHR31650">
    <property type="entry name" value="O-ACYLTRANSFERASE (WSD1-LIKE) FAMILY PROTEIN"/>
    <property type="match status" value="1"/>
</dbReference>
<dbReference type="Pfam" id="PF06974">
    <property type="entry name" value="WS_DGAT_C"/>
    <property type="match status" value="1"/>
</dbReference>
<dbReference type="PANTHER" id="PTHR31650:SF34">
    <property type="entry name" value="O-ACYLTRANSFERASE WSD1-LIKE ISOFORM X1"/>
    <property type="match status" value="1"/>
</dbReference>
<sequence>MVDVMDGLLRMMGWKEDSKLPIRGPPGVEYLPVAISSTDFPLADIKQIKTCTGATVNDVLTGIIFCGIRHYLQICLSTGEEQSLHEAYEKRCEPNDIIIKQMKNLRVTSLAMMNKRALAPLKNLEEMMNGNTAVMWGNHFGFLHFSIPLQSVENSLEFVKMAKCILDRCKMSLGMFAITNILGSLGRLKGAQALAKCAYNTIASTTMAISNMIGPAEKIAIDENIIKRFSFFVSGAPH</sequence>
<reference evidence="2 3" key="1">
    <citation type="journal article" date="2021" name="Nat. Plants">
        <title>The Taxus genome provides insights into paclitaxel biosynthesis.</title>
        <authorList>
            <person name="Xiong X."/>
            <person name="Gou J."/>
            <person name="Liao Q."/>
            <person name="Li Y."/>
            <person name="Zhou Q."/>
            <person name="Bi G."/>
            <person name="Li C."/>
            <person name="Du R."/>
            <person name="Wang X."/>
            <person name="Sun T."/>
            <person name="Guo L."/>
            <person name="Liang H."/>
            <person name="Lu P."/>
            <person name="Wu Y."/>
            <person name="Zhang Z."/>
            <person name="Ro D.K."/>
            <person name="Shang Y."/>
            <person name="Huang S."/>
            <person name="Yan J."/>
        </authorList>
    </citation>
    <scope>NUCLEOTIDE SEQUENCE [LARGE SCALE GENOMIC DNA]</scope>
    <source>
        <strain evidence="2">Ta-2019</strain>
    </source>
</reference>
<protein>
    <recommendedName>
        <fullName evidence="1">O-acyltransferase WSD1 C-terminal domain-containing protein</fullName>
    </recommendedName>
</protein>
<dbReference type="InterPro" id="IPR009721">
    <property type="entry name" value="O-acyltransferase_WSD1_C"/>
</dbReference>
<name>A0AA38GJ33_TAXCH</name>
<feature type="non-terminal residue" evidence="2">
    <location>
        <position position="238"/>
    </location>
</feature>
<dbReference type="GO" id="GO:0019432">
    <property type="term" value="P:triglyceride biosynthetic process"/>
    <property type="evidence" value="ECO:0007669"/>
    <property type="project" value="TreeGrafter"/>
</dbReference>
<organism evidence="2 3">
    <name type="scientific">Taxus chinensis</name>
    <name type="common">Chinese yew</name>
    <name type="synonym">Taxus wallichiana var. chinensis</name>
    <dbReference type="NCBI Taxonomy" id="29808"/>
    <lineage>
        <taxon>Eukaryota</taxon>
        <taxon>Viridiplantae</taxon>
        <taxon>Streptophyta</taxon>
        <taxon>Embryophyta</taxon>
        <taxon>Tracheophyta</taxon>
        <taxon>Spermatophyta</taxon>
        <taxon>Pinopsida</taxon>
        <taxon>Pinidae</taxon>
        <taxon>Conifers II</taxon>
        <taxon>Cupressales</taxon>
        <taxon>Taxaceae</taxon>
        <taxon>Taxus</taxon>
    </lineage>
</organism>
<dbReference type="GO" id="GO:0008374">
    <property type="term" value="F:O-acyltransferase activity"/>
    <property type="evidence" value="ECO:0007669"/>
    <property type="project" value="InterPro"/>
</dbReference>
<dbReference type="Proteomes" id="UP000824469">
    <property type="component" value="Unassembled WGS sequence"/>
</dbReference>
<dbReference type="EMBL" id="JAHRHJ020000003">
    <property type="protein sequence ID" value="KAH9322748.1"/>
    <property type="molecule type" value="Genomic_DNA"/>
</dbReference>
<dbReference type="InterPro" id="IPR045034">
    <property type="entry name" value="O-acyltransferase_WSD1-like"/>
</dbReference>
<evidence type="ECO:0000313" key="3">
    <source>
        <dbReference type="Proteomes" id="UP000824469"/>
    </source>
</evidence>
<accession>A0AA38GJ33</accession>
<keyword evidence="3" id="KW-1185">Reference proteome</keyword>
<dbReference type="GO" id="GO:0005886">
    <property type="term" value="C:plasma membrane"/>
    <property type="evidence" value="ECO:0007669"/>
    <property type="project" value="TreeGrafter"/>
</dbReference>
<gene>
    <name evidence="2" type="ORF">KI387_017387</name>
</gene>
<comment type="caution">
    <text evidence="2">The sequence shown here is derived from an EMBL/GenBank/DDBJ whole genome shotgun (WGS) entry which is preliminary data.</text>
</comment>
<evidence type="ECO:0000259" key="1">
    <source>
        <dbReference type="Pfam" id="PF06974"/>
    </source>
</evidence>
<dbReference type="AlphaFoldDB" id="A0AA38GJ33"/>
<proteinExistence type="predicted"/>
<feature type="domain" description="O-acyltransferase WSD1 C-terminal" evidence="1">
    <location>
        <begin position="136"/>
        <end position="237"/>
    </location>
</feature>
<evidence type="ECO:0000313" key="2">
    <source>
        <dbReference type="EMBL" id="KAH9322748.1"/>
    </source>
</evidence>